<dbReference type="InterPro" id="IPR043132">
    <property type="entry name" value="BCAT-like_C"/>
</dbReference>
<dbReference type="InterPro" id="IPR001544">
    <property type="entry name" value="Aminotrans_IV"/>
</dbReference>
<dbReference type="Proteomes" id="UP000440004">
    <property type="component" value="Unassembled WGS sequence"/>
</dbReference>
<proteinExistence type="inferred from homology"/>
<accession>A0A6A7K6Q8</accession>
<dbReference type="InterPro" id="IPR018300">
    <property type="entry name" value="Aminotrans_IV_CS"/>
</dbReference>
<dbReference type="CDD" id="cd00449">
    <property type="entry name" value="PLPDE_IV"/>
    <property type="match status" value="1"/>
</dbReference>
<dbReference type="Pfam" id="PF01063">
    <property type="entry name" value="Aminotran_4"/>
    <property type="match status" value="1"/>
</dbReference>
<organism evidence="6 7">
    <name type="scientific">Alkalibaculum sporogenes</name>
    <dbReference type="NCBI Taxonomy" id="2655001"/>
    <lineage>
        <taxon>Bacteria</taxon>
        <taxon>Bacillati</taxon>
        <taxon>Bacillota</taxon>
        <taxon>Clostridia</taxon>
        <taxon>Eubacteriales</taxon>
        <taxon>Eubacteriaceae</taxon>
        <taxon>Alkalibaculum</taxon>
    </lineage>
</organism>
<dbReference type="AlphaFoldDB" id="A0A6A7K6Q8"/>
<reference evidence="6 7" key="1">
    <citation type="submission" date="2019-10" db="EMBL/GenBank/DDBJ databases">
        <title>Alkalibaculum tamaniensis sp.nov., a new alkaliphilic acetogen, isolated on methoxylated aromatics from a mud volcano.</title>
        <authorList>
            <person name="Khomyakova M.A."/>
            <person name="Merkel A.Y."/>
            <person name="Bonch-Osmolovskaya E.A."/>
            <person name="Slobodkin A.I."/>
        </authorList>
    </citation>
    <scope>NUCLEOTIDE SEQUENCE [LARGE SCALE GENOMIC DNA]</scope>
    <source>
        <strain evidence="6 7">M08DMB</strain>
    </source>
</reference>
<keyword evidence="6" id="KW-0456">Lyase</keyword>
<dbReference type="InterPro" id="IPR050571">
    <property type="entry name" value="Class-IV_PLP-Dep_Aminotrnsfr"/>
</dbReference>
<dbReference type="RefSeq" id="WP_152802204.1">
    <property type="nucleotide sequence ID" value="NZ_WHNX01000005.1"/>
</dbReference>
<dbReference type="GO" id="GO:0046394">
    <property type="term" value="P:carboxylic acid biosynthetic process"/>
    <property type="evidence" value="ECO:0007669"/>
    <property type="project" value="UniProtKB-ARBA"/>
</dbReference>
<evidence type="ECO:0000313" key="6">
    <source>
        <dbReference type="EMBL" id="MPW25084.1"/>
    </source>
</evidence>
<keyword evidence="7" id="KW-1185">Reference proteome</keyword>
<dbReference type="PANTHER" id="PTHR42743">
    <property type="entry name" value="AMINO-ACID AMINOTRANSFERASE"/>
    <property type="match status" value="1"/>
</dbReference>
<comment type="caution">
    <text evidence="6">The sequence shown here is derived from an EMBL/GenBank/DDBJ whole genome shotgun (WGS) entry which is preliminary data.</text>
</comment>
<dbReference type="PROSITE" id="PS00770">
    <property type="entry name" value="AA_TRANSFER_CLASS_4"/>
    <property type="match status" value="1"/>
</dbReference>
<dbReference type="GO" id="GO:0008652">
    <property type="term" value="P:amino acid biosynthetic process"/>
    <property type="evidence" value="ECO:0007669"/>
    <property type="project" value="UniProtKB-ARBA"/>
</dbReference>
<dbReference type="SUPFAM" id="SSF56752">
    <property type="entry name" value="D-aminoacid aminotransferase-like PLP-dependent enzymes"/>
    <property type="match status" value="1"/>
</dbReference>
<dbReference type="Gene3D" id="3.20.10.10">
    <property type="entry name" value="D-amino Acid Aminotransferase, subunit A, domain 2"/>
    <property type="match status" value="1"/>
</dbReference>
<dbReference type="PANTHER" id="PTHR42743:SF11">
    <property type="entry name" value="AMINODEOXYCHORISMATE LYASE"/>
    <property type="match status" value="1"/>
</dbReference>
<sequence>MKYISCNGILTDNQLIPLDQGYLYGYGLFETLKVKYNKILFFNEHMDRISKSSEKIGIKFHLEYSQVYTYCEELILANKINDGVLRITCSKGDQENNVIITSRENPYGEEMILKGLSIMTSSAIRNELSILVDIKTNNYLENLLILNIAKENGYNEAILYNTKGFLSEGTMSNIFFVKDSVIFTPALNNGLLSGIIRDKVIRLVKLLKLPIEEGYFTNEDLTCADEIFITNSLMEIMPVNLLDYKEFQIQNYTLTKYIMEHYRNYNY</sequence>
<dbReference type="EMBL" id="WHNX01000005">
    <property type="protein sequence ID" value="MPW25084.1"/>
    <property type="molecule type" value="Genomic_DNA"/>
</dbReference>
<comment type="cofactor">
    <cofactor evidence="1 5">
        <name>pyridoxal 5'-phosphate</name>
        <dbReference type="ChEBI" id="CHEBI:597326"/>
    </cofactor>
</comment>
<evidence type="ECO:0000256" key="2">
    <source>
        <dbReference type="ARBA" id="ARBA00009320"/>
    </source>
</evidence>
<gene>
    <name evidence="6" type="ORF">GC105_04690</name>
</gene>
<dbReference type="InterPro" id="IPR036038">
    <property type="entry name" value="Aminotransferase-like"/>
</dbReference>
<keyword evidence="3 5" id="KW-0663">Pyridoxal phosphate</keyword>
<name>A0A6A7K6Q8_9FIRM</name>
<evidence type="ECO:0000313" key="7">
    <source>
        <dbReference type="Proteomes" id="UP000440004"/>
    </source>
</evidence>
<evidence type="ECO:0000256" key="5">
    <source>
        <dbReference type="RuleBase" id="RU004516"/>
    </source>
</evidence>
<protein>
    <submittedName>
        <fullName evidence="6">4-amino-4-deoxychorismate lyase</fullName>
    </submittedName>
</protein>
<evidence type="ECO:0000256" key="1">
    <source>
        <dbReference type="ARBA" id="ARBA00001933"/>
    </source>
</evidence>
<dbReference type="FunFam" id="3.20.10.10:FF:000002">
    <property type="entry name" value="D-alanine aminotransferase"/>
    <property type="match status" value="1"/>
</dbReference>
<dbReference type="GO" id="GO:0016829">
    <property type="term" value="F:lyase activity"/>
    <property type="evidence" value="ECO:0007669"/>
    <property type="project" value="UniProtKB-KW"/>
</dbReference>
<dbReference type="InterPro" id="IPR043131">
    <property type="entry name" value="BCAT-like_N"/>
</dbReference>
<dbReference type="GO" id="GO:0005829">
    <property type="term" value="C:cytosol"/>
    <property type="evidence" value="ECO:0007669"/>
    <property type="project" value="TreeGrafter"/>
</dbReference>
<evidence type="ECO:0000256" key="3">
    <source>
        <dbReference type="ARBA" id="ARBA00022898"/>
    </source>
</evidence>
<comment type="similarity">
    <text evidence="2 4">Belongs to the class-IV pyridoxal-phosphate-dependent aminotransferase family.</text>
</comment>
<dbReference type="Gene3D" id="3.30.470.10">
    <property type="match status" value="1"/>
</dbReference>
<evidence type="ECO:0000256" key="4">
    <source>
        <dbReference type="RuleBase" id="RU004106"/>
    </source>
</evidence>